<feature type="compositionally biased region" description="Basic and acidic residues" evidence="1">
    <location>
        <begin position="77"/>
        <end position="89"/>
    </location>
</feature>
<protein>
    <submittedName>
        <fullName evidence="2">Uncharacterized protein</fullName>
    </submittedName>
</protein>
<dbReference type="OrthoDB" id="2080464at2"/>
<proteinExistence type="predicted"/>
<dbReference type="RefSeq" id="WP_151619871.1">
    <property type="nucleotide sequence ID" value="NZ_WBXO01000005.1"/>
</dbReference>
<dbReference type="Proteomes" id="UP000468766">
    <property type="component" value="Unassembled WGS sequence"/>
</dbReference>
<accession>A0A6I0F0J0</accession>
<evidence type="ECO:0000313" key="3">
    <source>
        <dbReference type="Proteomes" id="UP000468766"/>
    </source>
</evidence>
<organism evidence="2 3">
    <name type="scientific">Heliorestis acidaminivorans</name>
    <dbReference type="NCBI Taxonomy" id="553427"/>
    <lineage>
        <taxon>Bacteria</taxon>
        <taxon>Bacillati</taxon>
        <taxon>Bacillota</taxon>
        <taxon>Clostridia</taxon>
        <taxon>Eubacteriales</taxon>
        <taxon>Heliobacteriaceae</taxon>
        <taxon>Heliorestis</taxon>
    </lineage>
</organism>
<dbReference type="AlphaFoldDB" id="A0A6I0F0J0"/>
<keyword evidence="3" id="KW-1185">Reference proteome</keyword>
<feature type="region of interest" description="Disordered" evidence="1">
    <location>
        <begin position="77"/>
        <end position="109"/>
    </location>
</feature>
<gene>
    <name evidence="2" type="ORF">F9B85_07985</name>
</gene>
<evidence type="ECO:0000256" key="1">
    <source>
        <dbReference type="SAM" id="MobiDB-lite"/>
    </source>
</evidence>
<dbReference type="EMBL" id="WBXO01000005">
    <property type="protein sequence ID" value="KAB2952594.1"/>
    <property type="molecule type" value="Genomic_DNA"/>
</dbReference>
<name>A0A6I0F0J0_9FIRM</name>
<reference evidence="2 3" key="1">
    <citation type="submission" date="2019-10" db="EMBL/GenBank/DDBJ databases">
        <title>Whole-genome sequence of the extremophile Heliorestis acidaminivorans DSM 24790.</title>
        <authorList>
            <person name="Kyndt J.A."/>
            <person name="Meyer T.E."/>
        </authorList>
    </citation>
    <scope>NUCLEOTIDE SEQUENCE [LARGE SCALE GENOMIC DNA]</scope>
    <source>
        <strain evidence="2 3">DSM 24790</strain>
    </source>
</reference>
<evidence type="ECO:0000313" key="2">
    <source>
        <dbReference type="EMBL" id="KAB2952594.1"/>
    </source>
</evidence>
<sequence>MNLLQDRVTREKALQKLDEEHQRYRQVLEATYALSEEMMQATLEPLHKELIAIREQIESIKTTALSQEKIEVTERALENEKKEQEEKRSSARVRGNRKKEERSPKSRIRWGNTDEEIRKTVFEQLHSLEQKGKDITITTIKSEVPSMMRYVYGDKALFKGIGDLMDEYKDAKNNEEKEVEKNSTFISRVIELPNIDNNDFDGPGTDPDAGAMPIVTVEQEAAFFRSE</sequence>
<comment type="caution">
    <text evidence="2">The sequence shown here is derived from an EMBL/GenBank/DDBJ whole genome shotgun (WGS) entry which is preliminary data.</text>
</comment>